<evidence type="ECO:0000256" key="3">
    <source>
        <dbReference type="ARBA" id="ARBA00022475"/>
    </source>
</evidence>
<dbReference type="SUPFAM" id="SSF90123">
    <property type="entry name" value="ABC transporter transmembrane region"/>
    <property type="match status" value="1"/>
</dbReference>
<dbReference type="PROSITE" id="PS00211">
    <property type="entry name" value="ABC_TRANSPORTER_1"/>
    <property type="match status" value="1"/>
</dbReference>
<name>A0A0M5IUJ0_STRPR</name>
<evidence type="ECO:0000256" key="7">
    <source>
        <dbReference type="ARBA" id="ARBA00022989"/>
    </source>
</evidence>
<dbReference type="Proteomes" id="UP000060513">
    <property type="component" value="Chromosome"/>
</dbReference>
<keyword evidence="4" id="KW-0812">Transmembrane</keyword>
<dbReference type="InterPro" id="IPR039421">
    <property type="entry name" value="Type_1_exporter"/>
</dbReference>
<dbReference type="SMART" id="SM00382">
    <property type="entry name" value="AAA"/>
    <property type="match status" value="1"/>
</dbReference>
<dbReference type="OrthoDB" id="9806127at2"/>
<dbReference type="PANTHER" id="PTHR43394">
    <property type="entry name" value="ATP-DEPENDENT PERMEASE MDL1, MITOCHONDRIAL"/>
    <property type="match status" value="1"/>
</dbReference>
<dbReference type="Gene3D" id="3.40.50.300">
    <property type="entry name" value="P-loop containing nucleotide triphosphate hydrolases"/>
    <property type="match status" value="1"/>
</dbReference>
<dbReference type="InterPro" id="IPR011527">
    <property type="entry name" value="ABC1_TM_dom"/>
</dbReference>
<dbReference type="InterPro" id="IPR017871">
    <property type="entry name" value="ABC_transporter-like_CS"/>
</dbReference>
<evidence type="ECO:0000313" key="10">
    <source>
        <dbReference type="Proteomes" id="UP000060513"/>
    </source>
</evidence>
<dbReference type="GO" id="GO:0005524">
    <property type="term" value="F:ATP binding"/>
    <property type="evidence" value="ECO:0007669"/>
    <property type="project" value="UniProtKB-KW"/>
</dbReference>
<dbReference type="InterPro" id="IPR027417">
    <property type="entry name" value="P-loop_NTPase"/>
</dbReference>
<dbReference type="AlphaFoldDB" id="A0A0M5IUJ0"/>
<dbReference type="PANTHER" id="PTHR43394:SF1">
    <property type="entry name" value="ATP-BINDING CASSETTE SUB-FAMILY B MEMBER 10, MITOCHONDRIAL"/>
    <property type="match status" value="1"/>
</dbReference>
<evidence type="ECO:0000256" key="1">
    <source>
        <dbReference type="ARBA" id="ARBA00004651"/>
    </source>
</evidence>
<sequence>MLLSLLTARLDPYRRLIALVVLLQLIQSLATLYLPTLNAEIINNGVLRGDTGHVLTTGAVMLAVTVLQVVAAAAAVYCAARIAMGIGRDLRSTVFRHVQDLSVRDIGRFGASSLITRTTNDVQQVQTFSLLILTMLVAAPLMCVGGIAMALSQDVPLAMLLLLFVPVLALSVGLIVRRLPPVFRSMQERIDRVNRVMREQITGIRVIRAFVRDRHEQRRFAEANDALLEAGLRAGRLQTLMFPTVLIVWEIATVAIIWTGGHRLDSGSLQAGSIVAFLGYLTQILMSVMMGLFLMMHLPRAEVSAERVQEVLGTRPSVVPPAAPVHRLRGRGELRLRGVDFSYPGAEEPVLRSVDLTARPGRVTAVIGSTGSGKTTLLSLAARLFDATGGEVRIGEVDVRDLDPALLSRTVGLVAQKPYLFSGTVASNLRYGKPDATEEELWHALEVAQAADFVRRLGDGLDAPVSQGGANLSGGQRQRLAIARVLVARPDVYLFDDSFSALDNATDAALRRALAQETADATVVMVAQRVSTIRGADRIVVLDKGRVVGTGTHDELMRDNPTYREIVLSQLTEEEAA</sequence>
<evidence type="ECO:0000256" key="4">
    <source>
        <dbReference type="ARBA" id="ARBA00022692"/>
    </source>
</evidence>
<dbReference type="FunFam" id="1.20.1560.10:FF:000040">
    <property type="entry name" value="Multidrug ABC transporter ATP-binding protein"/>
    <property type="match status" value="1"/>
</dbReference>
<dbReference type="PATRIC" id="fig|38300.4.peg.5273"/>
<dbReference type="EMBL" id="CP011340">
    <property type="protein sequence ID" value="ALC23336.1"/>
    <property type="molecule type" value="Genomic_DNA"/>
</dbReference>
<dbReference type="GeneID" id="97233918"/>
<keyword evidence="8" id="KW-0472">Membrane</keyword>
<dbReference type="STRING" id="38300.SPRI_5030"/>
<evidence type="ECO:0000313" key="9">
    <source>
        <dbReference type="EMBL" id="ALC23336.1"/>
    </source>
</evidence>
<dbReference type="InterPro" id="IPR003593">
    <property type="entry name" value="AAA+_ATPase"/>
</dbReference>
<proteinExistence type="predicted"/>
<keyword evidence="6" id="KW-0067">ATP-binding</keyword>
<dbReference type="InterPro" id="IPR036640">
    <property type="entry name" value="ABC1_TM_sf"/>
</dbReference>
<dbReference type="GO" id="GO:0016887">
    <property type="term" value="F:ATP hydrolysis activity"/>
    <property type="evidence" value="ECO:0007669"/>
    <property type="project" value="InterPro"/>
</dbReference>
<dbReference type="PROSITE" id="PS50893">
    <property type="entry name" value="ABC_TRANSPORTER_2"/>
    <property type="match status" value="1"/>
</dbReference>
<reference evidence="9 10" key="1">
    <citation type="submission" date="2015-08" db="EMBL/GenBank/DDBJ databases">
        <title>Genome sequence of the pristinamycin over-producing bacterium Streptomyces pristinaespiralis HCCB10218.</title>
        <authorList>
            <person name="Tian J."/>
            <person name="Yang J."/>
            <person name="Li L."/>
            <person name="Ruan L."/>
            <person name="Wei W."/>
            <person name="Zheng G."/>
            <person name="Wei Z."/>
            <person name="Yang S."/>
            <person name="Ge M."/>
            <person name="Jiang W."/>
            <person name="Lu Y."/>
        </authorList>
    </citation>
    <scope>NUCLEOTIDE SEQUENCE [LARGE SCALE GENOMIC DNA]</scope>
    <source>
        <strain evidence="9 10">HCCB 10218</strain>
    </source>
</reference>
<organism evidence="9">
    <name type="scientific">Streptomyces pristinaespiralis</name>
    <dbReference type="NCBI Taxonomy" id="38300"/>
    <lineage>
        <taxon>Bacteria</taxon>
        <taxon>Bacillati</taxon>
        <taxon>Actinomycetota</taxon>
        <taxon>Actinomycetes</taxon>
        <taxon>Kitasatosporales</taxon>
        <taxon>Streptomycetaceae</taxon>
        <taxon>Streptomyces</taxon>
    </lineage>
</organism>
<protein>
    <submittedName>
        <fullName evidence="9">ABC transporter</fullName>
    </submittedName>
</protein>
<keyword evidence="2" id="KW-0813">Transport</keyword>
<evidence type="ECO:0000256" key="8">
    <source>
        <dbReference type="ARBA" id="ARBA00023136"/>
    </source>
</evidence>
<dbReference type="KEGG" id="spri:SPRI_5030"/>
<evidence type="ECO:0000256" key="5">
    <source>
        <dbReference type="ARBA" id="ARBA00022741"/>
    </source>
</evidence>
<evidence type="ECO:0000256" key="2">
    <source>
        <dbReference type="ARBA" id="ARBA00022448"/>
    </source>
</evidence>
<dbReference type="Pfam" id="PF00664">
    <property type="entry name" value="ABC_membrane"/>
    <property type="match status" value="1"/>
</dbReference>
<dbReference type="FunFam" id="3.40.50.300:FF:000854">
    <property type="entry name" value="Multidrug ABC transporter ATP-binding protein"/>
    <property type="match status" value="1"/>
</dbReference>
<dbReference type="Pfam" id="PF00005">
    <property type="entry name" value="ABC_tran"/>
    <property type="match status" value="1"/>
</dbReference>
<keyword evidence="3" id="KW-1003">Cell membrane</keyword>
<keyword evidence="5" id="KW-0547">Nucleotide-binding</keyword>
<dbReference type="GO" id="GO:0015421">
    <property type="term" value="F:ABC-type oligopeptide transporter activity"/>
    <property type="evidence" value="ECO:0007669"/>
    <property type="project" value="TreeGrafter"/>
</dbReference>
<evidence type="ECO:0000256" key="6">
    <source>
        <dbReference type="ARBA" id="ARBA00022840"/>
    </source>
</evidence>
<dbReference type="RefSeq" id="WP_005318002.1">
    <property type="nucleotide sequence ID" value="NZ_CP011340.1"/>
</dbReference>
<dbReference type="SUPFAM" id="SSF52540">
    <property type="entry name" value="P-loop containing nucleoside triphosphate hydrolases"/>
    <property type="match status" value="1"/>
</dbReference>
<dbReference type="PROSITE" id="PS50929">
    <property type="entry name" value="ABC_TM1F"/>
    <property type="match status" value="1"/>
</dbReference>
<dbReference type="Gene3D" id="1.20.1560.10">
    <property type="entry name" value="ABC transporter type 1, transmembrane domain"/>
    <property type="match status" value="1"/>
</dbReference>
<accession>A0A0M5IUJ0</accession>
<gene>
    <name evidence="9" type="ORF">SPRI_5030</name>
</gene>
<dbReference type="GO" id="GO:0005886">
    <property type="term" value="C:plasma membrane"/>
    <property type="evidence" value="ECO:0007669"/>
    <property type="project" value="UniProtKB-SubCell"/>
</dbReference>
<comment type="subcellular location">
    <subcellularLocation>
        <location evidence="1">Cell membrane</location>
        <topology evidence="1">Multi-pass membrane protein</topology>
    </subcellularLocation>
</comment>
<dbReference type="InterPro" id="IPR003439">
    <property type="entry name" value="ABC_transporter-like_ATP-bd"/>
</dbReference>
<dbReference type="CDD" id="cd18548">
    <property type="entry name" value="ABC_6TM_Tm287_like"/>
    <property type="match status" value="1"/>
</dbReference>
<dbReference type="OMA" id="MVVFMSY"/>
<keyword evidence="7" id="KW-1133">Transmembrane helix</keyword>